<feature type="domain" description="Sulfotransferase" evidence="1">
    <location>
        <begin position="4"/>
        <end position="54"/>
    </location>
</feature>
<dbReference type="Pfam" id="PF00685">
    <property type="entry name" value="Sulfotransfer_1"/>
    <property type="match status" value="1"/>
</dbReference>
<dbReference type="RefSeq" id="WP_144950107.1">
    <property type="nucleotide sequence ID" value="NZ_VMQU01000020.1"/>
</dbReference>
<dbReference type="EMBL" id="VMQU01000020">
    <property type="protein sequence ID" value="TVS90967.1"/>
    <property type="molecule type" value="Genomic_DNA"/>
</dbReference>
<accession>A0A557XXU3</accession>
<organism evidence="2 3">
    <name type="scientific">Mycobacterium helveticum</name>
    <dbReference type="NCBI Taxonomy" id="2592811"/>
    <lineage>
        <taxon>Bacteria</taxon>
        <taxon>Bacillati</taxon>
        <taxon>Actinomycetota</taxon>
        <taxon>Actinomycetes</taxon>
        <taxon>Mycobacteriales</taxon>
        <taxon>Mycobacteriaceae</taxon>
        <taxon>Mycobacterium</taxon>
    </lineage>
</organism>
<proteinExistence type="predicted"/>
<evidence type="ECO:0000313" key="3">
    <source>
        <dbReference type="Proteomes" id="UP000320513"/>
    </source>
</evidence>
<dbReference type="SUPFAM" id="SSF52540">
    <property type="entry name" value="P-loop containing nucleoside triphosphate hydrolases"/>
    <property type="match status" value="1"/>
</dbReference>
<evidence type="ECO:0000313" key="2">
    <source>
        <dbReference type="EMBL" id="TVS90967.1"/>
    </source>
</evidence>
<dbReference type="InterPro" id="IPR000863">
    <property type="entry name" value="Sulfotransferase_dom"/>
</dbReference>
<keyword evidence="2" id="KW-0808">Transferase</keyword>
<dbReference type="OrthoDB" id="3399180at2"/>
<dbReference type="InterPro" id="IPR027417">
    <property type="entry name" value="P-loop_NTPase"/>
</dbReference>
<dbReference type="AlphaFoldDB" id="A0A557XXU3"/>
<dbReference type="GO" id="GO:0008146">
    <property type="term" value="F:sulfotransferase activity"/>
    <property type="evidence" value="ECO:0007669"/>
    <property type="project" value="InterPro"/>
</dbReference>
<dbReference type="Gene3D" id="3.40.50.300">
    <property type="entry name" value="P-loop containing nucleotide triphosphate hydrolases"/>
    <property type="match status" value="1"/>
</dbReference>
<keyword evidence="3" id="KW-1185">Reference proteome</keyword>
<comment type="caution">
    <text evidence="2">The sequence shown here is derived from an EMBL/GenBank/DDBJ whole genome shotgun (WGS) entry which is preliminary data.</text>
</comment>
<sequence>MVTTPNVLLIHYQNLTEDLPGQIKRVADFLSVDLESTRMNTIVQNCSFGRVSGRVEKTAVVGAERISSTNRIPGDHARRPFGAELPPPLIERFDRIAVQKLGSECAQWLEAGRNG</sequence>
<name>A0A557XXU3_9MYCO</name>
<reference evidence="2 3" key="1">
    <citation type="submission" date="2019-07" db="EMBL/GenBank/DDBJ databases">
        <title>New Mycobacterium species.</title>
        <authorList>
            <person name="Tortoli E."/>
            <person name="Ghielmetti G."/>
            <person name="Friedel U."/>
            <person name="Trovato A."/>
        </authorList>
    </citation>
    <scope>NUCLEOTIDE SEQUENCE [LARGE SCALE GENOMIC DNA]</scope>
    <source>
        <strain evidence="2 3">16-83</strain>
    </source>
</reference>
<evidence type="ECO:0000259" key="1">
    <source>
        <dbReference type="Pfam" id="PF00685"/>
    </source>
</evidence>
<gene>
    <name evidence="2" type="ORF">FPZ47_06890</name>
</gene>
<protein>
    <submittedName>
        <fullName evidence="2">Sulfotransferase domain-containing protein</fullName>
    </submittedName>
</protein>
<dbReference type="Proteomes" id="UP000320513">
    <property type="component" value="Unassembled WGS sequence"/>
</dbReference>